<keyword evidence="8" id="KW-1185">Reference proteome</keyword>
<dbReference type="GO" id="GO:0005524">
    <property type="term" value="F:ATP binding"/>
    <property type="evidence" value="ECO:0007669"/>
    <property type="project" value="UniProtKB-KW"/>
</dbReference>
<dbReference type="Proteomes" id="UP000257143">
    <property type="component" value="Unassembled WGS sequence"/>
</dbReference>
<proteinExistence type="predicted"/>
<dbReference type="EMBL" id="PIOC01000010">
    <property type="protein sequence ID" value="RDW20077.1"/>
    <property type="molecule type" value="Genomic_DNA"/>
</dbReference>
<feature type="domain" description="SF3 helicase" evidence="6">
    <location>
        <begin position="282"/>
        <end position="438"/>
    </location>
</feature>
<keyword evidence="2" id="KW-0378">Hydrolase</keyword>
<dbReference type="NCBIfam" id="TIGR01613">
    <property type="entry name" value="primase_Cterm"/>
    <property type="match status" value="1"/>
</dbReference>
<evidence type="ECO:0000313" key="7">
    <source>
        <dbReference type="EMBL" id="RDW20077.1"/>
    </source>
</evidence>
<evidence type="ECO:0000259" key="6">
    <source>
        <dbReference type="PROSITE" id="PS51206"/>
    </source>
</evidence>
<dbReference type="PROSITE" id="PS51206">
    <property type="entry name" value="SF3_HELICASE_1"/>
    <property type="match status" value="1"/>
</dbReference>
<comment type="caution">
    <text evidence="7">The sequence shown here is derived from an EMBL/GenBank/DDBJ whole genome shotgun (WGS) entry which is preliminary data.</text>
</comment>
<protein>
    <recommendedName>
        <fullName evidence="6">SF3 helicase domain-containing protein</fullName>
    </recommendedName>
</protein>
<gene>
    <name evidence="7" type="ORF">CWR48_04960</name>
</gene>
<dbReference type="PANTHER" id="PTHR35372">
    <property type="entry name" value="ATP BINDING PROTEIN-RELATED"/>
    <property type="match status" value="1"/>
</dbReference>
<dbReference type="InterPro" id="IPR045455">
    <property type="entry name" value="NrS-1_pol-like_helicase"/>
</dbReference>
<dbReference type="RefSeq" id="WP_115771961.1">
    <property type="nucleotide sequence ID" value="NZ_PIOC01000010.1"/>
</dbReference>
<evidence type="ECO:0000256" key="1">
    <source>
        <dbReference type="ARBA" id="ARBA00022741"/>
    </source>
</evidence>
<dbReference type="SUPFAM" id="SSF52540">
    <property type="entry name" value="P-loop containing nucleoside triphosphate hydrolases"/>
    <property type="match status" value="1"/>
</dbReference>
<feature type="region of interest" description="Disordered" evidence="5">
    <location>
        <begin position="42"/>
        <end position="72"/>
    </location>
</feature>
<dbReference type="SMART" id="SM00885">
    <property type="entry name" value="D5_N"/>
    <property type="match status" value="1"/>
</dbReference>
<evidence type="ECO:0000256" key="3">
    <source>
        <dbReference type="ARBA" id="ARBA00022806"/>
    </source>
</evidence>
<dbReference type="GO" id="GO:0016787">
    <property type="term" value="F:hydrolase activity"/>
    <property type="evidence" value="ECO:0007669"/>
    <property type="project" value="UniProtKB-KW"/>
</dbReference>
<dbReference type="PANTHER" id="PTHR35372:SF2">
    <property type="entry name" value="SF3 HELICASE DOMAIN-CONTAINING PROTEIN"/>
    <property type="match status" value="1"/>
</dbReference>
<dbReference type="InterPro" id="IPR014015">
    <property type="entry name" value="Helicase_SF3_DNA-vir"/>
</dbReference>
<dbReference type="OrthoDB" id="9763644at2"/>
<evidence type="ECO:0000256" key="4">
    <source>
        <dbReference type="ARBA" id="ARBA00022840"/>
    </source>
</evidence>
<dbReference type="InterPro" id="IPR014818">
    <property type="entry name" value="Phage/plasmid_primase_P4_C"/>
</dbReference>
<reference evidence="8" key="1">
    <citation type="submission" date="2017-11" db="EMBL/GenBank/DDBJ databases">
        <authorList>
            <person name="Zhu W."/>
        </authorList>
    </citation>
    <scope>NUCLEOTIDE SEQUENCE [LARGE SCALE GENOMIC DNA]</scope>
    <source>
        <strain evidence="8">CAU 1183</strain>
    </source>
</reference>
<organism evidence="7 8">
    <name type="scientific">Oceanobacillus arenosus</name>
    <dbReference type="NCBI Taxonomy" id="1229153"/>
    <lineage>
        <taxon>Bacteria</taxon>
        <taxon>Bacillati</taxon>
        <taxon>Bacillota</taxon>
        <taxon>Bacilli</taxon>
        <taxon>Bacillales</taxon>
        <taxon>Bacillaceae</taxon>
        <taxon>Oceanobacillus</taxon>
    </lineage>
</organism>
<keyword evidence="4" id="KW-0067">ATP-binding</keyword>
<dbReference type="Pfam" id="PF03288">
    <property type="entry name" value="Pox_D5"/>
    <property type="match status" value="1"/>
</dbReference>
<dbReference type="GO" id="GO:0004386">
    <property type="term" value="F:helicase activity"/>
    <property type="evidence" value="ECO:0007669"/>
    <property type="project" value="UniProtKB-KW"/>
</dbReference>
<keyword evidence="1" id="KW-0547">Nucleotide-binding</keyword>
<dbReference type="Pfam" id="PF08706">
    <property type="entry name" value="D5_N"/>
    <property type="match status" value="1"/>
</dbReference>
<dbReference type="Gene3D" id="3.40.50.300">
    <property type="entry name" value="P-loop containing nucleotide triphosphate hydrolases"/>
    <property type="match status" value="1"/>
</dbReference>
<dbReference type="InterPro" id="IPR006500">
    <property type="entry name" value="Helicase_put_C_phage/plasmid"/>
</dbReference>
<dbReference type="InterPro" id="IPR004968">
    <property type="entry name" value="DNA_primase/NTPase_C"/>
</dbReference>
<sequence>MSIVVTNNDNINSEEIKNQGVIRDEKFEIILNNESNALAVSDNATGGNGGNNVGRNTVGSSDDDGQSNNHAHLPEDVYVPEYLSRYLKNLILPEQISKKFLLGVGENALKYKIMDVEEHNISGKTGKRRVPEKLDFEDVAIILMSLYTFKNVQLTDREEDATLVMYDDKEGVYSTSTQNIYKIIKRIASGFKRGDMDDTIDHIEDSVPSVELTKDKDLFPVNNGIFNQKIGELLEFSPDYVYLTKIPVNYRPHSINPVIPAPDGYQWDVESWIKDLFNGDQEVIELIWQVIADSLQPNTSRHKSIWFYSEKGNNGKGTLGQLIKNLLGKGNYASLSVADFNHEFSKETLLGVAANIADENDVNTYLESAKDFKASITGDDININRKHKSMLRMKFLGTNIQMMNGMPKTKDKTDSFYRRIIPVPFLKSFTNNGERKYIKDDYINRKDVLEYVLHKVLHIDFDEFIMPLASAQLLSDYKENNDPVLDFWNELKDEWAWSLLPTQFVYDIYRQWRLMNNPSGKTLKKREFLDNLATIIESQGEWVDSRTKNVRSSGRMDKGEPLIRMYGLDKKDSSGNCGVWSNFLYDLQTHNGHTIYSRKDTYRGFERI</sequence>
<dbReference type="AlphaFoldDB" id="A0A3D8PX14"/>
<dbReference type="InterPro" id="IPR051620">
    <property type="entry name" value="ORF904-like_C"/>
</dbReference>
<evidence type="ECO:0000256" key="2">
    <source>
        <dbReference type="ARBA" id="ARBA00022801"/>
    </source>
</evidence>
<evidence type="ECO:0000313" key="8">
    <source>
        <dbReference type="Proteomes" id="UP000257143"/>
    </source>
</evidence>
<name>A0A3D8PX14_9BACI</name>
<evidence type="ECO:0000256" key="5">
    <source>
        <dbReference type="SAM" id="MobiDB-lite"/>
    </source>
</evidence>
<keyword evidence="3" id="KW-0347">Helicase</keyword>
<dbReference type="Pfam" id="PF19263">
    <property type="entry name" value="DUF5906"/>
    <property type="match status" value="1"/>
</dbReference>
<accession>A0A3D8PX14</accession>
<dbReference type="InterPro" id="IPR027417">
    <property type="entry name" value="P-loop_NTPase"/>
</dbReference>